<name>A0A8H5AMW9_FUSOX</name>
<dbReference type="InterPro" id="IPR011989">
    <property type="entry name" value="ARM-like"/>
</dbReference>
<comment type="similarity">
    <text evidence="2">Belongs to the CLASP family.</text>
</comment>
<evidence type="ECO:0000259" key="8">
    <source>
        <dbReference type="Pfam" id="PF12348"/>
    </source>
</evidence>
<dbReference type="Pfam" id="PF12348">
    <property type="entry name" value="CLASP_N"/>
    <property type="match status" value="1"/>
</dbReference>
<evidence type="ECO:0000256" key="5">
    <source>
        <dbReference type="ARBA" id="ARBA00022701"/>
    </source>
</evidence>
<comment type="function">
    <text evidence="7">Microtubule binding protein that promotes the stabilization of dynamic microtubules. Required for mitotic spindle formation.</text>
</comment>
<evidence type="ECO:0000256" key="7">
    <source>
        <dbReference type="ARBA" id="ARBA00024889"/>
    </source>
</evidence>
<keyword evidence="4" id="KW-0132">Cell division</keyword>
<evidence type="ECO:0000256" key="6">
    <source>
        <dbReference type="ARBA" id="ARBA00022776"/>
    </source>
</evidence>
<dbReference type="InterPro" id="IPR024395">
    <property type="entry name" value="CLASP_N_dom"/>
</dbReference>
<accession>A0A8H5AMW9</accession>
<comment type="subcellular location">
    <subcellularLocation>
        <location evidence="1">Cytoplasm</location>
        <location evidence="1">Cytoskeleton</location>
        <location evidence="1">Spindle</location>
    </subcellularLocation>
</comment>
<dbReference type="GO" id="GO:0005819">
    <property type="term" value="C:spindle"/>
    <property type="evidence" value="ECO:0007669"/>
    <property type="project" value="UniProtKB-SubCell"/>
</dbReference>
<dbReference type="EMBL" id="JAAFOW010000308">
    <property type="protein sequence ID" value="KAF5267106.1"/>
    <property type="molecule type" value="Genomic_DNA"/>
</dbReference>
<evidence type="ECO:0000313" key="9">
    <source>
        <dbReference type="EMBL" id="KAF5267106.1"/>
    </source>
</evidence>
<evidence type="ECO:0000256" key="4">
    <source>
        <dbReference type="ARBA" id="ARBA00022618"/>
    </source>
</evidence>
<comment type="subunit">
    <text evidence="3">Interacts with microtubules.</text>
</comment>
<gene>
    <name evidence="9" type="ORF">FOXYS1_2036</name>
</gene>
<dbReference type="GO" id="GO:0051301">
    <property type="term" value="P:cell division"/>
    <property type="evidence" value="ECO:0007669"/>
    <property type="project" value="UniProtKB-KW"/>
</dbReference>
<feature type="domain" description="CLASP N-terminal" evidence="8">
    <location>
        <begin position="8"/>
        <end position="155"/>
    </location>
</feature>
<keyword evidence="6" id="KW-0131">Cell cycle</keyword>
<dbReference type="Proteomes" id="UP000558688">
    <property type="component" value="Unassembled WGS sequence"/>
</dbReference>
<dbReference type="GO" id="GO:0005874">
    <property type="term" value="C:microtubule"/>
    <property type="evidence" value="ECO:0007669"/>
    <property type="project" value="UniProtKB-KW"/>
</dbReference>
<evidence type="ECO:0000256" key="1">
    <source>
        <dbReference type="ARBA" id="ARBA00004186"/>
    </source>
</evidence>
<evidence type="ECO:0000256" key="2">
    <source>
        <dbReference type="ARBA" id="ARBA00009549"/>
    </source>
</evidence>
<comment type="caution">
    <text evidence="9">The sequence shown here is derived from an EMBL/GenBank/DDBJ whole genome shotgun (WGS) entry which is preliminary data.</text>
</comment>
<protein>
    <recommendedName>
        <fullName evidence="8">CLASP N-terminal domain-containing protein</fullName>
    </recommendedName>
</protein>
<dbReference type="Gene3D" id="1.25.10.10">
    <property type="entry name" value="Leucine-rich Repeat Variant"/>
    <property type="match status" value="1"/>
</dbReference>
<dbReference type="AlphaFoldDB" id="A0A8H5AMW9"/>
<feature type="non-terminal residue" evidence="9">
    <location>
        <position position="156"/>
    </location>
</feature>
<reference evidence="9" key="1">
    <citation type="submission" date="2020-02" db="EMBL/GenBank/DDBJ databases">
        <title>Identification and distribution of gene clusters putatively required for synthesis of sphingolipid metabolism inhibitors in phylogenetically diverse species of the filamentous fungus Fusarium.</title>
        <authorList>
            <person name="Kim H.-S."/>
            <person name="Busman M."/>
            <person name="Brown D.W."/>
            <person name="Divon H."/>
            <person name="Uhlig S."/>
            <person name="Proctor R.H."/>
        </authorList>
    </citation>
    <scope>NUCLEOTIDE SEQUENCE [LARGE SCALE GENOMIC DNA]</scope>
    <source>
        <strain evidence="9">NRRL 39464</strain>
    </source>
</reference>
<dbReference type="SUPFAM" id="SSF48371">
    <property type="entry name" value="ARM repeat"/>
    <property type="match status" value="1"/>
</dbReference>
<keyword evidence="5" id="KW-0493">Microtubule</keyword>
<evidence type="ECO:0000256" key="3">
    <source>
        <dbReference type="ARBA" id="ARBA00011375"/>
    </source>
</evidence>
<sequence length="156" mass="17110">MADTKLTDQQVSDLNTILRGDGSLDSKVQYVTIIKSGIKQHNVPESSVSQLFDGLRAATTSQHAALVNAGFTALNHLLTRLSRQDPKLLSKEAARTLPIVVEKLGDHKDKFRSLASHSLVTLYAVAPADVERFVRNSAMNGKNPRAKETSMSWLLQ</sequence>
<evidence type="ECO:0000313" key="10">
    <source>
        <dbReference type="Proteomes" id="UP000558688"/>
    </source>
</evidence>
<dbReference type="InterPro" id="IPR016024">
    <property type="entry name" value="ARM-type_fold"/>
</dbReference>
<proteinExistence type="inferred from homology"/>
<organism evidence="9 10">
    <name type="scientific">Fusarium oxysporum</name>
    <name type="common">Fusarium vascular wilt</name>
    <dbReference type="NCBI Taxonomy" id="5507"/>
    <lineage>
        <taxon>Eukaryota</taxon>
        <taxon>Fungi</taxon>
        <taxon>Dikarya</taxon>
        <taxon>Ascomycota</taxon>
        <taxon>Pezizomycotina</taxon>
        <taxon>Sordariomycetes</taxon>
        <taxon>Hypocreomycetidae</taxon>
        <taxon>Hypocreales</taxon>
        <taxon>Nectriaceae</taxon>
        <taxon>Fusarium</taxon>
        <taxon>Fusarium oxysporum species complex</taxon>
    </lineage>
</organism>
<keyword evidence="6" id="KW-0498">Mitosis</keyword>